<dbReference type="Pfam" id="PF01190">
    <property type="entry name" value="Pollen_Ole_e_1"/>
    <property type="match status" value="1"/>
</dbReference>
<proteinExistence type="inferred from homology"/>
<organism evidence="4 5">
    <name type="scientific">Anisodus tanguticus</name>
    <dbReference type="NCBI Taxonomy" id="243964"/>
    <lineage>
        <taxon>Eukaryota</taxon>
        <taxon>Viridiplantae</taxon>
        <taxon>Streptophyta</taxon>
        <taxon>Embryophyta</taxon>
        <taxon>Tracheophyta</taxon>
        <taxon>Spermatophyta</taxon>
        <taxon>Magnoliopsida</taxon>
        <taxon>eudicotyledons</taxon>
        <taxon>Gunneridae</taxon>
        <taxon>Pentapetalae</taxon>
        <taxon>asterids</taxon>
        <taxon>lamiids</taxon>
        <taxon>Solanales</taxon>
        <taxon>Solanaceae</taxon>
        <taxon>Solanoideae</taxon>
        <taxon>Hyoscyameae</taxon>
        <taxon>Anisodus</taxon>
    </lineage>
</organism>
<evidence type="ECO:0000256" key="1">
    <source>
        <dbReference type="ARBA" id="ARBA00010049"/>
    </source>
</evidence>
<evidence type="ECO:0000313" key="5">
    <source>
        <dbReference type="Proteomes" id="UP001291623"/>
    </source>
</evidence>
<dbReference type="GO" id="GO:0005615">
    <property type="term" value="C:extracellular space"/>
    <property type="evidence" value="ECO:0007669"/>
    <property type="project" value="InterPro"/>
</dbReference>
<comment type="caution">
    <text evidence="4">The sequence shown here is derived from an EMBL/GenBank/DDBJ whole genome shotgun (WGS) entry which is preliminary data.</text>
</comment>
<name>A0AAE1R910_9SOLA</name>
<protein>
    <submittedName>
        <fullName evidence="4">Uncharacterized protein</fullName>
    </submittedName>
</protein>
<keyword evidence="5" id="KW-1185">Reference proteome</keyword>
<dbReference type="AlphaFoldDB" id="A0AAE1R910"/>
<accession>A0AAE1R910</accession>
<comment type="similarity">
    <text evidence="1">Belongs to the Ole e I family.</text>
</comment>
<reference evidence="4" key="1">
    <citation type="submission" date="2023-12" db="EMBL/GenBank/DDBJ databases">
        <title>Genome assembly of Anisodus tanguticus.</title>
        <authorList>
            <person name="Wang Y.-J."/>
        </authorList>
    </citation>
    <scope>NUCLEOTIDE SEQUENCE</scope>
    <source>
        <strain evidence="4">KB-2021</strain>
        <tissue evidence="4">Leaf</tissue>
    </source>
</reference>
<keyword evidence="2" id="KW-1015">Disulfide bond</keyword>
<feature type="chain" id="PRO_5041991915" evidence="3">
    <location>
        <begin position="25"/>
        <end position="174"/>
    </location>
</feature>
<dbReference type="InterPro" id="IPR006040">
    <property type="entry name" value="Allergen_Ole_e_I_CS"/>
</dbReference>
<dbReference type="Proteomes" id="UP001291623">
    <property type="component" value="Unassembled WGS sequence"/>
</dbReference>
<dbReference type="PANTHER" id="PTHR31614">
    <property type="entry name" value="PROTEIN DOWNSTREAM OF FLC-RELATED"/>
    <property type="match status" value="1"/>
</dbReference>
<evidence type="ECO:0000256" key="2">
    <source>
        <dbReference type="ARBA" id="ARBA00023157"/>
    </source>
</evidence>
<dbReference type="EMBL" id="JAVYJV010000018">
    <property type="protein sequence ID" value="KAK4347233.1"/>
    <property type="molecule type" value="Genomic_DNA"/>
</dbReference>
<sequence>MGKSRVIFIASAICLFSLIGITQAYDELIFIKFVLEGIVYCDPCRSEFKTNLSQPHADARVGMQCRHPEDEKVSITVSASTNSSEYYHMLISGYHENEICETFLIRSPREDCSEIPTEGHARESSRVTLTNNGMPGKYCTVNPLFFLAKKAAPECEKEFQEMEYIPELKDINQA</sequence>
<dbReference type="PROSITE" id="PS00925">
    <property type="entry name" value="OLEEI"/>
    <property type="match status" value="1"/>
</dbReference>
<dbReference type="InterPro" id="IPR006041">
    <property type="entry name" value="Pollen_Ole_e1_allergen"/>
</dbReference>
<dbReference type="PANTHER" id="PTHR31614:SF22">
    <property type="entry name" value="OLEE1-LIKE PROTEIN"/>
    <property type="match status" value="1"/>
</dbReference>
<evidence type="ECO:0000256" key="3">
    <source>
        <dbReference type="SAM" id="SignalP"/>
    </source>
</evidence>
<keyword evidence="3" id="KW-0732">Signal</keyword>
<feature type="signal peptide" evidence="3">
    <location>
        <begin position="1"/>
        <end position="24"/>
    </location>
</feature>
<gene>
    <name evidence="4" type="ORF">RND71_033572</name>
</gene>
<evidence type="ECO:0000313" key="4">
    <source>
        <dbReference type="EMBL" id="KAK4347233.1"/>
    </source>
</evidence>